<sequence>MRTCTHHKRCFDNSEYKNVNCGQSSSDGKYLVGDRTKFDTQFLQRTDVMHFKFDFEDQTFSTTGVVEKLAVRLPVQVSSSSSDHGSNLRGQFQNRLLFNTEIN</sequence>
<gene>
    <name evidence="1" type="ORF">AVEN_37928_1</name>
</gene>
<dbReference type="EMBL" id="BGPR01013455">
    <property type="protein sequence ID" value="GBN60748.1"/>
    <property type="molecule type" value="Genomic_DNA"/>
</dbReference>
<protein>
    <submittedName>
        <fullName evidence="1">Uncharacterized protein</fullName>
    </submittedName>
</protein>
<keyword evidence="2" id="KW-1185">Reference proteome</keyword>
<comment type="caution">
    <text evidence="1">The sequence shown here is derived from an EMBL/GenBank/DDBJ whole genome shotgun (WGS) entry which is preliminary data.</text>
</comment>
<accession>A0A4Y2Q9B3</accession>
<dbReference type="AlphaFoldDB" id="A0A4Y2Q9B3"/>
<name>A0A4Y2Q9B3_ARAVE</name>
<organism evidence="1 2">
    <name type="scientific">Araneus ventricosus</name>
    <name type="common">Orbweaver spider</name>
    <name type="synonym">Epeira ventricosa</name>
    <dbReference type="NCBI Taxonomy" id="182803"/>
    <lineage>
        <taxon>Eukaryota</taxon>
        <taxon>Metazoa</taxon>
        <taxon>Ecdysozoa</taxon>
        <taxon>Arthropoda</taxon>
        <taxon>Chelicerata</taxon>
        <taxon>Arachnida</taxon>
        <taxon>Araneae</taxon>
        <taxon>Araneomorphae</taxon>
        <taxon>Entelegynae</taxon>
        <taxon>Araneoidea</taxon>
        <taxon>Araneidae</taxon>
        <taxon>Araneus</taxon>
    </lineage>
</organism>
<evidence type="ECO:0000313" key="2">
    <source>
        <dbReference type="Proteomes" id="UP000499080"/>
    </source>
</evidence>
<dbReference type="Proteomes" id="UP000499080">
    <property type="component" value="Unassembled WGS sequence"/>
</dbReference>
<evidence type="ECO:0000313" key="1">
    <source>
        <dbReference type="EMBL" id="GBN60748.1"/>
    </source>
</evidence>
<reference evidence="1 2" key="1">
    <citation type="journal article" date="2019" name="Sci. Rep.">
        <title>Orb-weaving spider Araneus ventricosus genome elucidates the spidroin gene catalogue.</title>
        <authorList>
            <person name="Kono N."/>
            <person name="Nakamura H."/>
            <person name="Ohtoshi R."/>
            <person name="Moran D.A.P."/>
            <person name="Shinohara A."/>
            <person name="Yoshida Y."/>
            <person name="Fujiwara M."/>
            <person name="Mori M."/>
            <person name="Tomita M."/>
            <person name="Arakawa K."/>
        </authorList>
    </citation>
    <scope>NUCLEOTIDE SEQUENCE [LARGE SCALE GENOMIC DNA]</scope>
</reference>
<proteinExistence type="predicted"/>